<evidence type="ECO:0000313" key="1">
    <source>
        <dbReference type="EMBL" id="KAG0469580.1"/>
    </source>
</evidence>
<gene>
    <name evidence="2" type="ORF">HPP92_015621</name>
    <name evidence="1" type="ORF">HPP92_016280</name>
</gene>
<accession>A0A835QID8</accession>
<dbReference type="Proteomes" id="UP000639772">
    <property type="component" value="Unassembled WGS sequence"/>
</dbReference>
<comment type="caution">
    <text evidence="2">The sequence shown here is derived from an EMBL/GenBank/DDBJ whole genome shotgun (WGS) entry which is preliminary data.</text>
</comment>
<evidence type="ECO:0000313" key="4">
    <source>
        <dbReference type="Proteomes" id="UP000639772"/>
    </source>
</evidence>
<dbReference type="EMBL" id="JADCNM010000008">
    <property type="protein sequence ID" value="KAG0471075.1"/>
    <property type="molecule type" value="Genomic_DNA"/>
</dbReference>
<proteinExistence type="predicted"/>
<protein>
    <submittedName>
        <fullName evidence="2">Uncharacterized protein</fullName>
    </submittedName>
</protein>
<organism evidence="2 4">
    <name type="scientific">Vanilla planifolia</name>
    <name type="common">Vanilla</name>
    <dbReference type="NCBI Taxonomy" id="51239"/>
    <lineage>
        <taxon>Eukaryota</taxon>
        <taxon>Viridiplantae</taxon>
        <taxon>Streptophyta</taxon>
        <taxon>Embryophyta</taxon>
        <taxon>Tracheophyta</taxon>
        <taxon>Spermatophyta</taxon>
        <taxon>Magnoliopsida</taxon>
        <taxon>Liliopsida</taxon>
        <taxon>Asparagales</taxon>
        <taxon>Orchidaceae</taxon>
        <taxon>Vanilloideae</taxon>
        <taxon>Vanilleae</taxon>
        <taxon>Vanilla</taxon>
    </lineage>
</organism>
<evidence type="ECO:0000313" key="2">
    <source>
        <dbReference type="EMBL" id="KAG0471075.1"/>
    </source>
</evidence>
<name>A0A835QID8_VANPL</name>
<evidence type="ECO:0000313" key="3">
    <source>
        <dbReference type="Proteomes" id="UP000636800"/>
    </source>
</evidence>
<sequence length="100" mass="10793">MTTLQVSSSQSETGLLALARKNRTNQESGWGCRRVLQACGGFGLEVGGLDEAVTEEAGGVIRVGFTKAEVGTSLAAMLVVRRWLQAVDGYGMVWREAWEM</sequence>
<dbReference type="AlphaFoldDB" id="A0A835QID8"/>
<dbReference type="EMBL" id="JADCNL010000008">
    <property type="protein sequence ID" value="KAG0469580.1"/>
    <property type="molecule type" value="Genomic_DNA"/>
</dbReference>
<keyword evidence="3" id="KW-1185">Reference proteome</keyword>
<reference evidence="3 4" key="1">
    <citation type="journal article" date="2020" name="Nat. Food">
        <title>A phased Vanilla planifolia genome enables genetic improvement of flavour and production.</title>
        <authorList>
            <person name="Hasing T."/>
            <person name="Tang H."/>
            <person name="Brym M."/>
            <person name="Khazi F."/>
            <person name="Huang T."/>
            <person name="Chambers A.H."/>
        </authorList>
    </citation>
    <scope>NUCLEOTIDE SEQUENCE [LARGE SCALE GENOMIC DNA]</scope>
    <source>
        <tissue evidence="2">Leaf</tissue>
    </source>
</reference>
<dbReference type="Proteomes" id="UP000636800">
    <property type="component" value="Unassembled WGS sequence"/>
</dbReference>